<gene>
    <name evidence="3" type="ORF">NCTC11190_00184</name>
</gene>
<dbReference type="AlphaFoldDB" id="A0A379MN01"/>
<evidence type="ECO:0000313" key="4">
    <source>
        <dbReference type="Proteomes" id="UP000255233"/>
    </source>
</evidence>
<feature type="domain" description="Cysteine-rich" evidence="2">
    <location>
        <begin position="176"/>
        <end position="267"/>
    </location>
</feature>
<accession>A0A379MN01</accession>
<dbReference type="RefSeq" id="WP_027290968.1">
    <property type="nucleotide sequence ID" value="NZ_CALVFX010000005.1"/>
</dbReference>
<dbReference type="InterPro" id="IPR051278">
    <property type="entry name" value="HdrB/HdrD_reductase"/>
</dbReference>
<protein>
    <submittedName>
        <fullName evidence="3">Heterodisulfide reductase, subunit B</fullName>
    </submittedName>
</protein>
<proteinExistence type="predicted"/>
<dbReference type="Pfam" id="PF02754">
    <property type="entry name" value="CCG"/>
    <property type="match status" value="1"/>
</dbReference>
<name>A0A379MN01_9BACT</name>
<evidence type="ECO:0000259" key="2">
    <source>
        <dbReference type="Pfam" id="PF02754"/>
    </source>
</evidence>
<keyword evidence="1" id="KW-0560">Oxidoreductase</keyword>
<dbReference type="PANTHER" id="PTHR42947:SF1">
    <property type="entry name" value="COB--COM HETERODISULFIDE REDUCTASE SUBUNIT B 1"/>
    <property type="match status" value="1"/>
</dbReference>
<dbReference type="PANTHER" id="PTHR42947">
    <property type="entry name" value="COB--COM HETERODISULFIDE REDUCTASE SUBUNIT B 1"/>
    <property type="match status" value="1"/>
</dbReference>
<dbReference type="OrthoDB" id="9777685at2"/>
<dbReference type="GO" id="GO:0016491">
    <property type="term" value="F:oxidoreductase activity"/>
    <property type="evidence" value="ECO:0007669"/>
    <property type="project" value="UniProtKB-KW"/>
</dbReference>
<dbReference type="STRING" id="880526.GCA_000427365_01258"/>
<evidence type="ECO:0000256" key="1">
    <source>
        <dbReference type="ARBA" id="ARBA00023002"/>
    </source>
</evidence>
<sequence>MKYRYANWQEYSKEIADDHYYYARSCIRQNFFPGSEKAFLDILRNDLGMDIVEDPRHTTCTGIGYHSDVVPLDTTMAVVARQFALMTECGYENYVASCITSFGIYSEVLDMWHHFPELEAKARENLFKATGREFRKPKILVHTSDLMFHVREKIAEKGVRRLVNVSTGEPLRVVDHIGCHYAKVFPKKGIGGAEFPYVLAGMVEAWGGQSVDYPERRHCCGFGFRNYLVQANRGYSVANSQKKLESMAPYHPDFIVANCPGCAMFLDRWQFTLNAMTGSRYAIPVLTYEEMAGLVMGIDPWELGMQMHQVPVEPLLDKLGVEYDPSAKYLGRNGKFIGRPADPAVYNPAAL</sequence>
<organism evidence="3 4">
    <name type="scientific">Rikenella microfusus</name>
    <dbReference type="NCBI Taxonomy" id="28139"/>
    <lineage>
        <taxon>Bacteria</taxon>
        <taxon>Pseudomonadati</taxon>
        <taxon>Bacteroidota</taxon>
        <taxon>Bacteroidia</taxon>
        <taxon>Bacteroidales</taxon>
        <taxon>Rikenellaceae</taxon>
        <taxon>Rikenella</taxon>
    </lineage>
</organism>
<dbReference type="EMBL" id="UGVL01000001">
    <property type="protein sequence ID" value="SUE32991.1"/>
    <property type="molecule type" value="Genomic_DNA"/>
</dbReference>
<dbReference type="InterPro" id="IPR004017">
    <property type="entry name" value="Cys_rich_dom"/>
</dbReference>
<dbReference type="Proteomes" id="UP000255233">
    <property type="component" value="Unassembled WGS sequence"/>
</dbReference>
<evidence type="ECO:0000313" key="3">
    <source>
        <dbReference type="EMBL" id="SUE32991.1"/>
    </source>
</evidence>
<keyword evidence="4" id="KW-1185">Reference proteome</keyword>
<reference evidence="3 4" key="1">
    <citation type="submission" date="2018-06" db="EMBL/GenBank/DDBJ databases">
        <authorList>
            <consortium name="Pathogen Informatics"/>
            <person name="Doyle S."/>
        </authorList>
    </citation>
    <scope>NUCLEOTIDE SEQUENCE [LARGE SCALE GENOMIC DNA]</scope>
    <source>
        <strain evidence="3 4">NCTC11190</strain>
    </source>
</reference>